<keyword evidence="7 9" id="KW-0326">Glycosidase</keyword>
<dbReference type="EMBL" id="JADFTS010000002">
    <property type="protein sequence ID" value="KAF9622735.1"/>
    <property type="molecule type" value="Genomic_DNA"/>
</dbReference>
<evidence type="ECO:0000256" key="5">
    <source>
        <dbReference type="ARBA" id="ARBA00023157"/>
    </source>
</evidence>
<keyword evidence="3 9" id="KW-0378">Hydrolase</keyword>
<comment type="caution">
    <text evidence="12">The sequence shown here is derived from an EMBL/GenBank/DDBJ whole genome shotgun (WGS) entry which is preliminary data.</text>
</comment>
<dbReference type="CDD" id="cd02877">
    <property type="entry name" value="GH18_hevamine_XipI_class_III"/>
    <property type="match status" value="1"/>
</dbReference>
<dbReference type="InterPro" id="IPR017853">
    <property type="entry name" value="GH"/>
</dbReference>
<evidence type="ECO:0000259" key="11">
    <source>
        <dbReference type="PROSITE" id="PS51910"/>
    </source>
</evidence>
<dbReference type="EC" id="3.2.1.14" evidence="2"/>
<organism evidence="12 13">
    <name type="scientific">Coptis chinensis</name>
    <dbReference type="NCBI Taxonomy" id="261450"/>
    <lineage>
        <taxon>Eukaryota</taxon>
        <taxon>Viridiplantae</taxon>
        <taxon>Streptophyta</taxon>
        <taxon>Embryophyta</taxon>
        <taxon>Tracheophyta</taxon>
        <taxon>Spermatophyta</taxon>
        <taxon>Magnoliopsida</taxon>
        <taxon>Ranunculales</taxon>
        <taxon>Ranunculaceae</taxon>
        <taxon>Coptidoideae</taxon>
        <taxon>Coptis</taxon>
    </lineage>
</organism>
<dbReference type="GO" id="GO:0008843">
    <property type="term" value="F:endochitinase activity"/>
    <property type="evidence" value="ECO:0007669"/>
    <property type="project" value="UniProtKB-EC"/>
</dbReference>
<keyword evidence="6" id="KW-0119">Carbohydrate metabolism</keyword>
<evidence type="ECO:0000313" key="12">
    <source>
        <dbReference type="EMBL" id="KAF9622735.1"/>
    </source>
</evidence>
<sequence>MAEPKTAQSVLPPVDDFLYVVSPPPPIVTPRPFQVYRRKKNCRELSKVPAVEQSQSLHEVPSAVSKTPKVENSVISKAPTVEQSQSTLEIPPELDLDVPIAQRKDTSQWSMHIQAWNRSPTDMVPYQWSMHIQAWNSSPTDMTPESNLAGHCNPANGGCRVASNGIRSCQRVGVKVMLSIGGGIGSYSIASAADAKNVARYLYNNFLGGHSVSRPLGSAVLNGIDFDIELGSTKNWDLLAKYLKAYRYPGKKVYLTAAPQCPMPDAYLGRALNTGVFDYVWVQFYNNGPCQYSSGSVSNLIRSWNQWTSTVPATKFFIGLPAAPAAAGSGFLPASVLKSRVLPTIKNSRKYGGIMLWNKY</sequence>
<dbReference type="AlphaFoldDB" id="A0A835M820"/>
<dbReference type="PROSITE" id="PS01095">
    <property type="entry name" value="GH18_1"/>
    <property type="match status" value="1"/>
</dbReference>
<evidence type="ECO:0000256" key="9">
    <source>
        <dbReference type="RuleBase" id="RU000489"/>
    </source>
</evidence>
<dbReference type="Pfam" id="PF00704">
    <property type="entry name" value="Glyco_hydro_18"/>
    <property type="match status" value="1"/>
</dbReference>
<evidence type="ECO:0000256" key="4">
    <source>
        <dbReference type="ARBA" id="ARBA00023024"/>
    </source>
</evidence>
<evidence type="ECO:0000256" key="8">
    <source>
        <dbReference type="ARBA" id="ARBA00023326"/>
    </source>
</evidence>
<name>A0A835M820_9MAGN</name>
<keyword evidence="13" id="KW-1185">Reference proteome</keyword>
<dbReference type="PANTHER" id="PTHR45708">
    <property type="entry name" value="ENDOCHITINASE"/>
    <property type="match status" value="1"/>
</dbReference>
<dbReference type="PANTHER" id="PTHR45708:SF21">
    <property type="entry name" value="ACIDIC ENDOCHITINASE"/>
    <property type="match status" value="1"/>
</dbReference>
<dbReference type="Gene3D" id="3.20.20.80">
    <property type="entry name" value="Glycosidases"/>
    <property type="match status" value="1"/>
</dbReference>
<keyword evidence="8" id="KW-0624">Polysaccharide degradation</keyword>
<evidence type="ECO:0000256" key="2">
    <source>
        <dbReference type="ARBA" id="ARBA00012729"/>
    </source>
</evidence>
<reference evidence="12 13" key="1">
    <citation type="submission" date="2020-10" db="EMBL/GenBank/DDBJ databases">
        <title>The Coptis chinensis genome and diversification of protoberbering-type alkaloids.</title>
        <authorList>
            <person name="Wang B."/>
            <person name="Shu S."/>
            <person name="Song C."/>
            <person name="Liu Y."/>
        </authorList>
    </citation>
    <scope>NUCLEOTIDE SEQUENCE [LARGE SCALE GENOMIC DNA]</scope>
    <source>
        <strain evidence="12">HL-2020</strain>
        <tissue evidence="12">Leaf</tissue>
    </source>
</reference>
<evidence type="ECO:0000256" key="3">
    <source>
        <dbReference type="ARBA" id="ARBA00022801"/>
    </source>
</evidence>
<evidence type="ECO:0000256" key="6">
    <source>
        <dbReference type="ARBA" id="ARBA00023277"/>
    </source>
</evidence>
<keyword evidence="5" id="KW-1015">Disulfide bond</keyword>
<dbReference type="GO" id="GO:0005576">
    <property type="term" value="C:extracellular region"/>
    <property type="evidence" value="ECO:0007669"/>
    <property type="project" value="TreeGrafter"/>
</dbReference>
<dbReference type="OrthoDB" id="6020543at2759"/>
<comment type="similarity">
    <text evidence="10">Belongs to the glycosyl hydrolase 18 family.</text>
</comment>
<dbReference type="FunFam" id="3.20.20.80:FF:000015">
    <property type="entry name" value="Acidic endochitinase SE2"/>
    <property type="match status" value="1"/>
</dbReference>
<dbReference type="PROSITE" id="PS51910">
    <property type="entry name" value="GH18_2"/>
    <property type="match status" value="1"/>
</dbReference>
<proteinExistence type="inferred from homology"/>
<dbReference type="InterPro" id="IPR045321">
    <property type="entry name" value="Cts1-like"/>
</dbReference>
<dbReference type="InterPro" id="IPR050542">
    <property type="entry name" value="Glycosyl_Hydrlase18_Chitinase"/>
</dbReference>
<comment type="catalytic activity">
    <reaction evidence="1">
        <text>Random endo-hydrolysis of N-acetyl-beta-D-glucosaminide (1-&gt;4)-beta-linkages in chitin and chitodextrins.</text>
        <dbReference type="EC" id="3.2.1.14"/>
    </reaction>
</comment>
<evidence type="ECO:0000256" key="10">
    <source>
        <dbReference type="RuleBase" id="RU004453"/>
    </source>
</evidence>
<evidence type="ECO:0000313" key="13">
    <source>
        <dbReference type="Proteomes" id="UP000631114"/>
    </source>
</evidence>
<dbReference type="SUPFAM" id="SSF51445">
    <property type="entry name" value="(Trans)glycosidases"/>
    <property type="match status" value="1"/>
</dbReference>
<dbReference type="InterPro" id="IPR001579">
    <property type="entry name" value="Glyco_hydro_18_chit_AS"/>
</dbReference>
<dbReference type="InterPro" id="IPR001223">
    <property type="entry name" value="Glyco_hydro18_cat"/>
</dbReference>
<evidence type="ECO:0000256" key="1">
    <source>
        <dbReference type="ARBA" id="ARBA00000822"/>
    </source>
</evidence>
<evidence type="ECO:0000256" key="7">
    <source>
        <dbReference type="ARBA" id="ARBA00023295"/>
    </source>
</evidence>
<protein>
    <recommendedName>
        <fullName evidence="2">chitinase</fullName>
        <ecNumber evidence="2">3.2.1.14</ecNumber>
    </recommendedName>
</protein>
<keyword evidence="4" id="KW-0146">Chitin degradation</keyword>
<dbReference type="GO" id="GO:0000272">
    <property type="term" value="P:polysaccharide catabolic process"/>
    <property type="evidence" value="ECO:0007669"/>
    <property type="project" value="UniProtKB-KW"/>
</dbReference>
<feature type="domain" description="GH18" evidence="11">
    <location>
        <begin position="100"/>
        <end position="360"/>
    </location>
</feature>
<gene>
    <name evidence="12" type="ORF">IFM89_032915</name>
</gene>
<dbReference type="GO" id="GO:0006032">
    <property type="term" value="P:chitin catabolic process"/>
    <property type="evidence" value="ECO:0007669"/>
    <property type="project" value="UniProtKB-KW"/>
</dbReference>
<dbReference type="Proteomes" id="UP000631114">
    <property type="component" value="Unassembled WGS sequence"/>
</dbReference>
<accession>A0A835M820</accession>